<sequence>MSEESTSQSNTASTSESSDSSMKEKPRRFQLTVSTYVSLEKYIRDRMSITQLQLAPSCTPKDQMCESCNSRVGKYEGDCDQHSRLCGYCCYVMILVSMQASKEGPITTECLHCCSPVNMLTKRKCSTNIEHIQDENKPNSVYVEQTFTICDYIESICNSGFVNGGFEYSNSQ</sequence>
<feature type="region of interest" description="Disordered" evidence="1">
    <location>
        <begin position="1"/>
        <end position="26"/>
    </location>
</feature>
<dbReference type="HOGENOM" id="CLU_122535_0_0_1"/>
<dbReference type="InParanoid" id="G0MK85"/>
<accession>G0MK85</accession>
<proteinExistence type="predicted"/>
<dbReference type="eggNOG" id="ENOG502TJ1E">
    <property type="taxonomic scope" value="Eukaryota"/>
</dbReference>
<evidence type="ECO:0000313" key="2">
    <source>
        <dbReference type="EMBL" id="EGT33586.1"/>
    </source>
</evidence>
<keyword evidence="3" id="KW-1185">Reference proteome</keyword>
<dbReference type="OMA" id="NSERCHF"/>
<dbReference type="EMBL" id="GL379798">
    <property type="protein sequence ID" value="EGT33586.1"/>
    <property type="molecule type" value="Genomic_DNA"/>
</dbReference>
<name>G0MK85_CAEBE</name>
<protein>
    <submittedName>
        <fullName evidence="2">Uncharacterized protein</fullName>
    </submittedName>
</protein>
<evidence type="ECO:0000313" key="3">
    <source>
        <dbReference type="Proteomes" id="UP000008068"/>
    </source>
</evidence>
<reference evidence="3" key="1">
    <citation type="submission" date="2011-07" db="EMBL/GenBank/DDBJ databases">
        <authorList>
            <consortium name="Caenorhabditis brenneri Sequencing and Analysis Consortium"/>
            <person name="Wilson R.K."/>
        </authorList>
    </citation>
    <scope>NUCLEOTIDE SEQUENCE [LARGE SCALE GENOMIC DNA]</scope>
    <source>
        <strain evidence="3">PB2801</strain>
    </source>
</reference>
<dbReference type="FunCoup" id="G0MK85">
    <property type="interactions" value="1698"/>
</dbReference>
<dbReference type="Proteomes" id="UP000008068">
    <property type="component" value="Unassembled WGS sequence"/>
</dbReference>
<organism evidence="3">
    <name type="scientific">Caenorhabditis brenneri</name>
    <name type="common">Nematode worm</name>
    <dbReference type="NCBI Taxonomy" id="135651"/>
    <lineage>
        <taxon>Eukaryota</taxon>
        <taxon>Metazoa</taxon>
        <taxon>Ecdysozoa</taxon>
        <taxon>Nematoda</taxon>
        <taxon>Chromadorea</taxon>
        <taxon>Rhabditida</taxon>
        <taxon>Rhabditina</taxon>
        <taxon>Rhabditomorpha</taxon>
        <taxon>Rhabditoidea</taxon>
        <taxon>Rhabditidae</taxon>
        <taxon>Peloderinae</taxon>
        <taxon>Caenorhabditis</taxon>
    </lineage>
</organism>
<dbReference type="AlphaFoldDB" id="G0MK85"/>
<evidence type="ECO:0000256" key="1">
    <source>
        <dbReference type="SAM" id="MobiDB-lite"/>
    </source>
</evidence>
<gene>
    <name evidence="2" type="ORF">CAEBREN_25851</name>
</gene>
<feature type="compositionally biased region" description="Low complexity" evidence="1">
    <location>
        <begin position="1"/>
        <end position="20"/>
    </location>
</feature>